<dbReference type="OrthoDB" id="143770at2"/>
<name>A0A221K1I8_9RHOB</name>
<keyword evidence="3" id="KW-0274">FAD</keyword>
<dbReference type="EMBL" id="CP022415">
    <property type="protein sequence ID" value="ASM72882.1"/>
    <property type="molecule type" value="Genomic_DNA"/>
</dbReference>
<evidence type="ECO:0000259" key="6">
    <source>
        <dbReference type="PROSITE" id="PS51387"/>
    </source>
</evidence>
<dbReference type="InterPro" id="IPR016166">
    <property type="entry name" value="FAD-bd_PCMH"/>
</dbReference>
<protein>
    <submittedName>
        <fullName evidence="7">Putative xylitol oxidase</fullName>
        <ecNumber evidence="7">1.1.3.41</ecNumber>
    </submittedName>
</protein>
<dbReference type="InterPro" id="IPR050432">
    <property type="entry name" value="FAD-linked_Oxidoreductases_BP"/>
</dbReference>
<dbReference type="PROSITE" id="PS51387">
    <property type="entry name" value="FAD_PCMH"/>
    <property type="match status" value="1"/>
</dbReference>
<dbReference type="PANTHER" id="PTHR13878:SF53">
    <property type="entry name" value="CYTOKININ DEHYDROGENASE 6"/>
    <property type="match status" value="1"/>
</dbReference>
<evidence type="ECO:0000256" key="2">
    <source>
        <dbReference type="ARBA" id="ARBA00022630"/>
    </source>
</evidence>
<dbReference type="GO" id="GO:0071949">
    <property type="term" value="F:FAD binding"/>
    <property type="evidence" value="ECO:0007669"/>
    <property type="project" value="InterPro"/>
</dbReference>
<dbReference type="Gene3D" id="3.30.465.10">
    <property type="match status" value="1"/>
</dbReference>
<keyword evidence="2" id="KW-0285">Flavoprotein</keyword>
<evidence type="ECO:0000256" key="3">
    <source>
        <dbReference type="ARBA" id="ARBA00022827"/>
    </source>
</evidence>
<dbReference type="InterPro" id="IPR006094">
    <property type="entry name" value="Oxid_FAD_bind_N"/>
</dbReference>
<dbReference type="EC" id="1.1.3.41" evidence="7"/>
<evidence type="ECO:0000256" key="4">
    <source>
        <dbReference type="ARBA" id="ARBA00023002"/>
    </source>
</evidence>
<evidence type="ECO:0000313" key="7">
    <source>
        <dbReference type="EMBL" id="ASM72882.1"/>
    </source>
</evidence>
<dbReference type="InterPro" id="IPR036318">
    <property type="entry name" value="FAD-bd_PCMH-like_sf"/>
</dbReference>
<dbReference type="PANTHER" id="PTHR13878">
    <property type="entry name" value="GULONOLACTONE OXIDASE"/>
    <property type="match status" value="1"/>
</dbReference>
<keyword evidence="8" id="KW-1185">Reference proteome</keyword>
<gene>
    <name evidence="7" type="primary">xyoA</name>
    <name evidence="7" type="ORF">SULPSESMR1_02079</name>
</gene>
<organism evidence="7 8">
    <name type="scientific">Pseudosulfitobacter pseudonitzschiae</name>
    <dbReference type="NCBI Taxonomy" id="1402135"/>
    <lineage>
        <taxon>Bacteria</taxon>
        <taxon>Pseudomonadati</taxon>
        <taxon>Pseudomonadota</taxon>
        <taxon>Alphaproteobacteria</taxon>
        <taxon>Rhodobacterales</taxon>
        <taxon>Roseobacteraceae</taxon>
        <taxon>Pseudosulfitobacter</taxon>
    </lineage>
</organism>
<sequence length="498" mass="54748">MTMIARIGRRAALLGGSAVIGGLLTKSFSSSNPTLDGTRSIEPSGTAGTLNDASELSETPIFRHIILKDDPGEQLIGSIRAELGEARANNRPVNVGAARHSMGGQAIPRDGHAITFENGFVEPDTANQMMRVHAGARWSDVIAMADPIGLGPCVMQSNNDFGIAATFCVNAHGWPVKEGPMGSTVRSFDMILPDGTLVSCSRTENADLFGMTMGGYGLTGIITQMDVDLRQNQRLEPTFEEMPAEAFGNKFIEALADENVTMAYGRLNVQRANFMSDALLITYRPSPDQSDLPAASGSGAAAKIASRIYRAQLGNERMKRLRWWFEADFATKVADGPTTRNSLINEPVVTLDDRNPNRTDILHEYFISPERFAEFVTLCRSVIPSSYQEFLNVTLRFVDTDPNSWLGYATTPRIAAVMSFSQELTTRAEADMRRMTQELIDGVISIGGTYYLPYRPHARPDQFARAYPRATEFAEAKRALDPNLILRNNLWDSYLEAL</sequence>
<comment type="similarity">
    <text evidence="1">Belongs to the oxygen-dependent FAD-linked oxidoreductase family.</text>
</comment>
<dbReference type="Proteomes" id="UP000199754">
    <property type="component" value="Chromosome"/>
</dbReference>
<dbReference type="AlphaFoldDB" id="A0A221K1I8"/>
<keyword evidence="4 7" id="KW-0560">Oxidoreductase</keyword>
<dbReference type="SUPFAM" id="SSF56176">
    <property type="entry name" value="FAD-binding/transporter-associated domain-like"/>
    <property type="match status" value="1"/>
</dbReference>
<evidence type="ECO:0000313" key="8">
    <source>
        <dbReference type="Proteomes" id="UP000199754"/>
    </source>
</evidence>
<dbReference type="KEGG" id="spse:SULPSESMR1_02079"/>
<evidence type="ECO:0000256" key="5">
    <source>
        <dbReference type="SAM" id="MobiDB-lite"/>
    </source>
</evidence>
<dbReference type="Pfam" id="PF01565">
    <property type="entry name" value="FAD_binding_4"/>
    <property type="match status" value="1"/>
</dbReference>
<dbReference type="InterPro" id="IPR016164">
    <property type="entry name" value="FAD-linked_Oxase-like_C"/>
</dbReference>
<dbReference type="GO" id="GO:0050582">
    <property type="term" value="F:xylitol oxidase activity"/>
    <property type="evidence" value="ECO:0007669"/>
    <property type="project" value="UniProtKB-EC"/>
</dbReference>
<proteinExistence type="inferred from homology"/>
<evidence type="ECO:0000256" key="1">
    <source>
        <dbReference type="ARBA" id="ARBA00005466"/>
    </source>
</evidence>
<reference evidence="7 8" key="1">
    <citation type="submission" date="2017-07" db="EMBL/GenBank/DDBJ databases">
        <title>Genome Sequence of Sulfitobacter pseudonitzschiae Strain SMR1 Isolated from a culture of the Diatom Skeletonema marinoi.</title>
        <authorList>
            <person name="Topel M."/>
            <person name="Pinder M.I.M."/>
            <person name="Johansson O.N."/>
            <person name="Kourtchenko O."/>
            <person name="Godhe A."/>
            <person name="Clarke A.K."/>
        </authorList>
    </citation>
    <scope>NUCLEOTIDE SEQUENCE [LARGE SCALE GENOMIC DNA]</scope>
    <source>
        <strain evidence="7 8">SMR1</strain>
    </source>
</reference>
<dbReference type="SUPFAM" id="SSF55103">
    <property type="entry name" value="FAD-linked oxidases, C-terminal domain"/>
    <property type="match status" value="1"/>
</dbReference>
<feature type="region of interest" description="Disordered" evidence="5">
    <location>
        <begin position="31"/>
        <end position="53"/>
    </location>
</feature>
<dbReference type="InterPro" id="IPR016169">
    <property type="entry name" value="FAD-bd_PCMH_sub2"/>
</dbReference>
<feature type="domain" description="FAD-binding PCMH-type" evidence="6">
    <location>
        <begin position="67"/>
        <end position="232"/>
    </location>
</feature>
<accession>A0A221K1I8</accession>